<dbReference type="EMBL" id="JADEYS010000009">
    <property type="protein sequence ID" value="MBE9397698.1"/>
    <property type="molecule type" value="Genomic_DNA"/>
</dbReference>
<evidence type="ECO:0000313" key="2">
    <source>
        <dbReference type="Proteomes" id="UP000640333"/>
    </source>
</evidence>
<gene>
    <name evidence="1" type="primary">paaY</name>
    <name evidence="1" type="ORF">IOQ59_10535</name>
</gene>
<organism evidence="1 2">
    <name type="scientific">Pontibacterium sinense</name>
    <dbReference type="NCBI Taxonomy" id="2781979"/>
    <lineage>
        <taxon>Bacteria</taxon>
        <taxon>Pseudomonadati</taxon>
        <taxon>Pseudomonadota</taxon>
        <taxon>Gammaproteobacteria</taxon>
        <taxon>Oceanospirillales</taxon>
        <taxon>Oceanospirillaceae</taxon>
        <taxon>Pontibacterium</taxon>
    </lineage>
</organism>
<evidence type="ECO:0000313" key="1">
    <source>
        <dbReference type="EMBL" id="MBE9397698.1"/>
    </source>
</evidence>
<dbReference type="Proteomes" id="UP000640333">
    <property type="component" value="Unassembled WGS sequence"/>
</dbReference>
<dbReference type="AlphaFoldDB" id="A0A8J7JYJ9"/>
<dbReference type="CDD" id="cd04745">
    <property type="entry name" value="LbH_paaY_like"/>
    <property type="match status" value="1"/>
</dbReference>
<dbReference type="Gene3D" id="2.160.10.10">
    <property type="entry name" value="Hexapeptide repeat proteins"/>
    <property type="match status" value="1"/>
</dbReference>
<protein>
    <submittedName>
        <fullName evidence="1">Phenylacetic acid degradation protein PaaY</fullName>
    </submittedName>
</protein>
<keyword evidence="2" id="KW-1185">Reference proteome</keyword>
<dbReference type="RefSeq" id="WP_193953251.1">
    <property type="nucleotide sequence ID" value="NZ_JADEYS010000009.1"/>
</dbReference>
<sequence>MKVYAIDGITPVIDPTAYVHPTAVLIGDVIIGPRCYVGPAACLRGDFGRLVLKEGANIQDTCVMHGFPNSDTVVEEDGHIGHGAVLHGCTIKKNALVGMNAVIMDGAVVGESSIVAAMGFVKAKFEVPDRTLVAGSPAKVIRELSEGEISWKSAGTRQYQDLAVRSLNTMEEVDALTEVEADRKRLEINVDEVIPLYKLKEQQSQKAD</sequence>
<reference evidence="1" key="1">
    <citation type="submission" date="2020-10" db="EMBL/GenBank/DDBJ databases">
        <title>Bacterium isolated from coastal waters sediment.</title>
        <authorList>
            <person name="Chen R.-J."/>
            <person name="Lu D.-C."/>
            <person name="Zhu K.-L."/>
            <person name="Du Z.-J."/>
        </authorList>
    </citation>
    <scope>NUCLEOTIDE SEQUENCE</scope>
    <source>
        <strain evidence="1">N1Y112</strain>
    </source>
</reference>
<accession>A0A8J7JYJ9</accession>
<proteinExistence type="predicted"/>
<comment type="caution">
    <text evidence="1">The sequence shown here is derived from an EMBL/GenBank/DDBJ whole genome shotgun (WGS) entry which is preliminary data.</text>
</comment>
<dbReference type="InterPro" id="IPR011974">
    <property type="entry name" value="PaaY"/>
</dbReference>
<dbReference type="SUPFAM" id="SSF51161">
    <property type="entry name" value="Trimeric LpxA-like enzymes"/>
    <property type="match status" value="1"/>
</dbReference>
<dbReference type="FunFam" id="2.160.10.10:FF:000012">
    <property type="entry name" value="Carnitine operon protein CaiE"/>
    <property type="match status" value="1"/>
</dbReference>
<dbReference type="NCBIfam" id="TIGR02287">
    <property type="entry name" value="PaaY"/>
    <property type="match status" value="1"/>
</dbReference>
<dbReference type="InterPro" id="IPR050484">
    <property type="entry name" value="Transf_Hexapept/Carb_Anhydrase"/>
</dbReference>
<name>A0A8J7JYJ9_9GAMM</name>
<dbReference type="PANTHER" id="PTHR13061">
    <property type="entry name" value="DYNACTIN SUBUNIT P25"/>
    <property type="match status" value="1"/>
</dbReference>
<dbReference type="PANTHER" id="PTHR13061:SF29">
    <property type="entry name" value="GAMMA CARBONIC ANHYDRASE-LIKE 1, MITOCHONDRIAL-RELATED"/>
    <property type="match status" value="1"/>
</dbReference>
<dbReference type="InterPro" id="IPR011004">
    <property type="entry name" value="Trimer_LpxA-like_sf"/>
</dbReference>